<dbReference type="Pfam" id="PF02421">
    <property type="entry name" value="FeoB_N"/>
    <property type="match status" value="1"/>
</dbReference>
<dbReference type="PRINTS" id="PR00326">
    <property type="entry name" value="GTP1OBG"/>
</dbReference>
<dbReference type="GO" id="GO:0015093">
    <property type="term" value="F:ferrous iron transmembrane transporter activity"/>
    <property type="evidence" value="ECO:0007669"/>
    <property type="project" value="UniProtKB-UniRule"/>
</dbReference>
<evidence type="ECO:0000259" key="16">
    <source>
        <dbReference type="PROSITE" id="PS51711"/>
    </source>
</evidence>
<keyword evidence="5 15" id="KW-0812">Transmembrane</keyword>
<dbReference type="STRING" id="1285928.SAMN04487894_11423"/>
<evidence type="ECO:0000313" key="18">
    <source>
        <dbReference type="Proteomes" id="UP000198757"/>
    </source>
</evidence>
<keyword evidence="10 13" id="KW-0342">GTP-binding</keyword>
<keyword evidence="2 15" id="KW-0813">Transport</keyword>
<evidence type="ECO:0000256" key="8">
    <source>
        <dbReference type="ARBA" id="ARBA00023004"/>
    </source>
</evidence>
<feature type="transmembrane region" description="Helical" evidence="15">
    <location>
        <begin position="517"/>
        <end position="536"/>
    </location>
</feature>
<evidence type="ECO:0000256" key="4">
    <source>
        <dbReference type="ARBA" id="ARBA00022496"/>
    </source>
</evidence>
<dbReference type="RefSeq" id="WP_245729303.1">
    <property type="nucleotide sequence ID" value="NZ_FMZO01000014.1"/>
</dbReference>
<feature type="transmembrane region" description="Helical" evidence="15">
    <location>
        <begin position="420"/>
        <end position="446"/>
    </location>
</feature>
<keyword evidence="9" id="KW-0406">Ion transport</keyword>
<keyword evidence="8 15" id="KW-0408">Iron</keyword>
<dbReference type="PROSITE" id="PS51711">
    <property type="entry name" value="G_FEOB"/>
    <property type="match status" value="1"/>
</dbReference>
<reference evidence="18" key="1">
    <citation type="submission" date="2016-10" db="EMBL/GenBank/DDBJ databases">
        <authorList>
            <person name="Varghese N."/>
            <person name="Submissions S."/>
        </authorList>
    </citation>
    <scope>NUCLEOTIDE SEQUENCE [LARGE SCALE GENOMIC DNA]</scope>
    <source>
        <strain evidence="18">DSM 25811 / CCM 8410 / LMG 26954 / E90</strain>
    </source>
</reference>
<evidence type="ECO:0000256" key="7">
    <source>
        <dbReference type="ARBA" id="ARBA00022989"/>
    </source>
</evidence>
<dbReference type="NCBIfam" id="TIGR00437">
    <property type="entry name" value="feoB"/>
    <property type="match status" value="1"/>
</dbReference>
<dbReference type="Pfam" id="PF07670">
    <property type="entry name" value="Gate"/>
    <property type="match status" value="2"/>
</dbReference>
<evidence type="ECO:0000256" key="9">
    <source>
        <dbReference type="ARBA" id="ARBA00023065"/>
    </source>
</evidence>
<evidence type="ECO:0000256" key="13">
    <source>
        <dbReference type="PIRSR" id="PIRSR603373-1"/>
    </source>
</evidence>
<evidence type="ECO:0000256" key="15">
    <source>
        <dbReference type="RuleBase" id="RU362098"/>
    </source>
</evidence>
<dbReference type="CDD" id="cd01879">
    <property type="entry name" value="FeoB"/>
    <property type="match status" value="1"/>
</dbReference>
<feature type="binding site" evidence="14">
    <location>
        <position position="30"/>
    </location>
    <ligand>
        <name>Mg(2+)</name>
        <dbReference type="ChEBI" id="CHEBI:18420"/>
        <label>2</label>
    </ligand>
</feature>
<comment type="function">
    <text evidence="15">Probable transporter of a GTP-driven Fe(2+) uptake system.</text>
</comment>
<feature type="domain" description="FeoB-type G" evidence="16">
    <location>
        <begin position="8"/>
        <end position="174"/>
    </location>
</feature>
<keyword evidence="7 15" id="KW-1133">Transmembrane helix</keyword>
<proteinExistence type="inferred from homology"/>
<evidence type="ECO:0000256" key="11">
    <source>
        <dbReference type="ARBA" id="ARBA00023136"/>
    </source>
</evidence>
<keyword evidence="6 13" id="KW-0547">Nucleotide-binding</keyword>
<comment type="similarity">
    <text evidence="15">Belongs to the TRAFAC class TrmE-Era-EngA-EngB-Septin-like GTPase superfamily. FeoB GTPase (TC 9.A.8) family.</text>
</comment>
<dbReference type="InterPro" id="IPR003373">
    <property type="entry name" value="Fe2_transport_prot-B"/>
</dbReference>
<dbReference type="Gene3D" id="3.40.50.300">
    <property type="entry name" value="P-loop containing nucleotide triphosphate hydrolases"/>
    <property type="match status" value="1"/>
</dbReference>
<dbReference type="InterPro" id="IPR011642">
    <property type="entry name" value="Gate_dom"/>
</dbReference>
<gene>
    <name evidence="17" type="ORF">SAMN04487894_11423</name>
</gene>
<name>A0A1G6XUW7_NIADE</name>
<evidence type="ECO:0000256" key="2">
    <source>
        <dbReference type="ARBA" id="ARBA00022448"/>
    </source>
</evidence>
<dbReference type="PANTHER" id="PTHR43185:SF1">
    <property type="entry name" value="FE(2+) TRANSPORTER FEOB"/>
    <property type="match status" value="1"/>
</dbReference>
<dbReference type="GO" id="GO:0046872">
    <property type="term" value="F:metal ion binding"/>
    <property type="evidence" value="ECO:0007669"/>
    <property type="project" value="UniProtKB-KW"/>
</dbReference>
<dbReference type="EMBL" id="FMZO01000014">
    <property type="protein sequence ID" value="SDD81802.1"/>
    <property type="molecule type" value="Genomic_DNA"/>
</dbReference>
<dbReference type="AlphaFoldDB" id="A0A1G6XUW7"/>
<keyword evidence="14" id="KW-0460">Magnesium</keyword>
<feature type="transmembrane region" description="Helical" evidence="15">
    <location>
        <begin position="686"/>
        <end position="707"/>
    </location>
</feature>
<feature type="transmembrane region" description="Helical" evidence="15">
    <location>
        <begin position="342"/>
        <end position="366"/>
    </location>
</feature>
<evidence type="ECO:0000256" key="14">
    <source>
        <dbReference type="PIRSR" id="PIRSR603373-2"/>
    </source>
</evidence>
<keyword evidence="3" id="KW-1003">Cell membrane</keyword>
<feature type="transmembrane region" description="Helical" evidence="15">
    <location>
        <begin position="286"/>
        <end position="307"/>
    </location>
</feature>
<evidence type="ECO:0000256" key="12">
    <source>
        <dbReference type="NCBIfam" id="TIGR00437"/>
    </source>
</evidence>
<dbReference type="InterPro" id="IPR030389">
    <property type="entry name" value="G_FEOB_dom"/>
</dbReference>
<dbReference type="InterPro" id="IPR011640">
    <property type="entry name" value="Fe2_transport_prot_B_C"/>
</dbReference>
<feature type="transmembrane region" description="Helical" evidence="15">
    <location>
        <begin position="452"/>
        <end position="480"/>
    </location>
</feature>
<evidence type="ECO:0000256" key="10">
    <source>
        <dbReference type="ARBA" id="ARBA00023134"/>
    </source>
</evidence>
<dbReference type="SUPFAM" id="SSF52540">
    <property type="entry name" value="P-loop containing nucleoside triphosphate hydrolases"/>
    <property type="match status" value="1"/>
</dbReference>
<evidence type="ECO:0000256" key="1">
    <source>
        <dbReference type="ARBA" id="ARBA00004651"/>
    </source>
</evidence>
<feature type="binding site" evidence="13">
    <location>
        <begin position="40"/>
        <end position="44"/>
    </location>
    <ligand>
        <name>GTP</name>
        <dbReference type="ChEBI" id="CHEBI:37565"/>
        <label>1</label>
    </ligand>
</feature>
<protein>
    <recommendedName>
        <fullName evidence="12 15">Ferrous iron transport protein B</fullName>
    </recommendedName>
</protein>
<feature type="binding site" evidence="13">
    <location>
        <begin position="15"/>
        <end position="22"/>
    </location>
    <ligand>
        <name>GTP</name>
        <dbReference type="ChEBI" id="CHEBI:37565"/>
        <label>1</label>
    </ligand>
</feature>
<feature type="transmembrane region" description="Helical" evidence="15">
    <location>
        <begin position="386"/>
        <end position="408"/>
    </location>
</feature>
<accession>A0A1G6XUW7</accession>
<organism evidence="17 18">
    <name type="scientific">Niabella drilacis (strain DSM 25811 / CCM 8410 / CCUG 62505 / LMG 26954 / E90)</name>
    <dbReference type="NCBI Taxonomy" id="1285928"/>
    <lineage>
        <taxon>Bacteria</taxon>
        <taxon>Pseudomonadati</taxon>
        <taxon>Bacteroidota</taxon>
        <taxon>Chitinophagia</taxon>
        <taxon>Chitinophagales</taxon>
        <taxon>Chitinophagaceae</taxon>
        <taxon>Niabella</taxon>
    </lineage>
</organism>
<dbReference type="GO" id="GO:0005886">
    <property type="term" value="C:plasma membrane"/>
    <property type="evidence" value="ECO:0007669"/>
    <property type="project" value="UniProtKB-SubCell"/>
</dbReference>
<keyword evidence="14" id="KW-0479">Metal-binding</keyword>
<feature type="binding site" evidence="14">
    <location>
        <position position="29"/>
    </location>
    <ligand>
        <name>Mg(2+)</name>
        <dbReference type="ChEBI" id="CHEBI:18420"/>
        <label>2</label>
    </ligand>
</feature>
<keyword evidence="4 15" id="KW-0410">Iron transport</keyword>
<evidence type="ECO:0000256" key="5">
    <source>
        <dbReference type="ARBA" id="ARBA00022692"/>
    </source>
</evidence>
<dbReference type="Pfam" id="PF07664">
    <property type="entry name" value="FeoB_C"/>
    <property type="match status" value="1"/>
</dbReference>
<feature type="binding site" evidence="14">
    <location>
        <position position="26"/>
    </location>
    <ligand>
        <name>Mg(2+)</name>
        <dbReference type="ChEBI" id="CHEBI:18420"/>
        <label>2</label>
    </ligand>
</feature>
<dbReference type="Proteomes" id="UP000198757">
    <property type="component" value="Unassembled WGS sequence"/>
</dbReference>
<dbReference type="GO" id="GO:0005525">
    <property type="term" value="F:GTP binding"/>
    <property type="evidence" value="ECO:0007669"/>
    <property type="project" value="UniProtKB-KW"/>
</dbReference>
<keyword evidence="11 15" id="KW-0472">Membrane</keyword>
<evidence type="ECO:0000313" key="17">
    <source>
        <dbReference type="EMBL" id="SDD81802.1"/>
    </source>
</evidence>
<feature type="binding site" evidence="13">
    <location>
        <begin position="61"/>
        <end position="64"/>
    </location>
    <ligand>
        <name>GTP</name>
        <dbReference type="ChEBI" id="CHEBI:37565"/>
        <label>1</label>
    </ligand>
</feature>
<dbReference type="PANTHER" id="PTHR43185">
    <property type="entry name" value="FERROUS IRON TRANSPORT PROTEIN B"/>
    <property type="match status" value="1"/>
</dbReference>
<dbReference type="InterPro" id="IPR050860">
    <property type="entry name" value="FeoB_GTPase"/>
</dbReference>
<evidence type="ECO:0000256" key="6">
    <source>
        <dbReference type="ARBA" id="ARBA00022741"/>
    </source>
</evidence>
<dbReference type="InterPro" id="IPR006073">
    <property type="entry name" value="GTP-bd"/>
</dbReference>
<dbReference type="InterPro" id="IPR027417">
    <property type="entry name" value="P-loop_NTPase"/>
</dbReference>
<feature type="binding site" evidence="14">
    <location>
        <position position="27"/>
    </location>
    <ligand>
        <name>Mg(2+)</name>
        <dbReference type="ChEBI" id="CHEBI:18420"/>
        <label>2</label>
    </ligand>
</feature>
<sequence>MRILEKKQLHIALVGNPNSGKSSLFNSLTGLSQKVGNFPGVTVDKKTGISKIGLFNAKIIDLPGTYSLYPRRLDEEVAYKVILNQDKDLKADVIVVVADASNLKRNLLFCSQIIDLKRPVVMALTMMDLARKKGIHININEMERELGIPIVAVNPRKNKGIDQLKKAMELVSGNLFKAPVHNFIDVEALAPQAIAGLQQLVPGISPYEGVHYLINHETFALPDTLQEQIEQTEIDHQFNPTKTQAEEILQRYQRIGNVMNLSVTLPDPNKKSILTDKLDNIFLHRFWGYFILLGVLFLMFQCVFLIASYPMDWIESGTAAFSGWLSNVLPQNNFSDLLINGLIAGLGGIVIFVPQIMILFGLITLLEDTGYMARISFLTDRVMRSVGLNGKSVMPMISGFACAVPAIMSARNIENRKERLLTILITPLMSCSARLPVYVILVGLVIPKTYFLGFISLQGLMMMGLYLLGVVFALLVSYVAKFFIKNKEKSYFILELPTYRAPRWKNALETMIEKAKIFVVQAGKIIMIISIILWFLSSFGPKERMHTVQQEYETALAHPNADTVLVEETRAAARLENSYAGIMGKTIEPVIRPLGFDWKIGIALVTSFAAREVFVGTMATLYSVEDDGGANMALREKMDKATFEDGSKVFTVATGVSLLIFYVFAMLCMSTLAVVKRETGSWKWPLIQLAYMTGLAYGLSFIVFQLLK</sequence>
<comment type="subcellular location">
    <subcellularLocation>
        <location evidence="15">Cell inner membrane</location>
        <topology evidence="15">Multi-pass membrane protein</topology>
    </subcellularLocation>
    <subcellularLocation>
        <location evidence="1">Cell membrane</location>
        <topology evidence="1">Multi-pass membrane protein</topology>
    </subcellularLocation>
</comment>
<feature type="transmembrane region" description="Helical" evidence="15">
    <location>
        <begin position="649"/>
        <end position="674"/>
    </location>
</feature>
<evidence type="ECO:0000256" key="3">
    <source>
        <dbReference type="ARBA" id="ARBA00022475"/>
    </source>
</evidence>
<keyword evidence="18" id="KW-1185">Reference proteome</keyword>